<dbReference type="AlphaFoldDB" id="A0A2U2HMF4"/>
<dbReference type="InterPro" id="IPR050301">
    <property type="entry name" value="NTE"/>
</dbReference>
<evidence type="ECO:0000313" key="7">
    <source>
        <dbReference type="Proteomes" id="UP000241421"/>
    </source>
</evidence>
<dbReference type="Gene3D" id="3.40.1090.10">
    <property type="entry name" value="Cytosolic phospholipase A2 catalytic domain"/>
    <property type="match status" value="1"/>
</dbReference>
<organism evidence="6 7">
    <name type="scientific">Massilia glaciei</name>
    <dbReference type="NCBI Taxonomy" id="1524097"/>
    <lineage>
        <taxon>Bacteria</taxon>
        <taxon>Pseudomonadati</taxon>
        <taxon>Pseudomonadota</taxon>
        <taxon>Betaproteobacteria</taxon>
        <taxon>Burkholderiales</taxon>
        <taxon>Oxalobacteraceae</taxon>
        <taxon>Telluria group</taxon>
        <taxon>Massilia</taxon>
    </lineage>
</organism>
<keyword evidence="7" id="KW-1185">Reference proteome</keyword>
<protein>
    <submittedName>
        <fullName evidence="6">Esterase</fullName>
    </submittedName>
</protein>
<dbReference type="InterPro" id="IPR016035">
    <property type="entry name" value="Acyl_Trfase/lysoPLipase"/>
</dbReference>
<feature type="domain" description="PNPLA" evidence="5">
    <location>
        <begin position="45"/>
        <end position="207"/>
    </location>
</feature>
<dbReference type="RefSeq" id="WP_106757451.1">
    <property type="nucleotide sequence ID" value="NZ_PXWF02000173.1"/>
</dbReference>
<dbReference type="Proteomes" id="UP000241421">
    <property type="component" value="Unassembled WGS sequence"/>
</dbReference>
<keyword evidence="2 4" id="KW-0442">Lipid degradation</keyword>
<dbReference type="InterPro" id="IPR002641">
    <property type="entry name" value="PNPLA_dom"/>
</dbReference>
<evidence type="ECO:0000256" key="3">
    <source>
        <dbReference type="ARBA" id="ARBA00023098"/>
    </source>
</evidence>
<feature type="short sequence motif" description="GXSXG" evidence="4">
    <location>
        <begin position="76"/>
        <end position="80"/>
    </location>
</feature>
<dbReference type="Pfam" id="PF01734">
    <property type="entry name" value="Patatin"/>
    <property type="match status" value="1"/>
</dbReference>
<evidence type="ECO:0000256" key="4">
    <source>
        <dbReference type="PROSITE-ProRule" id="PRU01161"/>
    </source>
</evidence>
<reference evidence="6 7" key="1">
    <citation type="submission" date="2018-04" db="EMBL/GenBank/DDBJ databases">
        <title>Massilia violaceinigra sp. nov., a novel purple-pigmented bacterium isolated from Tianshan glacier, Xinjiang, China.</title>
        <authorList>
            <person name="Wang H."/>
        </authorList>
    </citation>
    <scope>NUCLEOTIDE SEQUENCE [LARGE SCALE GENOMIC DNA]</scope>
    <source>
        <strain evidence="6 7">B448-2</strain>
    </source>
</reference>
<sequence>MHPKSLTLLALAPLLAACGSPPPVQEPLKPAVVVPAAPRKIKIGLALGGGAARGFAHIGVIKALEAQGIYPEIVAGTSAGSVVGALYAAGNDGFALQKTAMEMDEASISDWAMPLFGKTSGVLKGEALQNYVNKAVRNVPIEKLKLNFGVVATDLNTGKPILFQRGNTGQAVRASSSVPGVFQPVRIGANSYVDGGLVAPVPVRFAREMGADFIIAVNISTQTDAQAAVSSMEVIMQTFAIMGQSLNQHELRDADVVIQPSLPNMKGGDFNGRNLAILAGERAAAAMMPQIKARLKAKQQP</sequence>
<proteinExistence type="predicted"/>
<evidence type="ECO:0000256" key="1">
    <source>
        <dbReference type="ARBA" id="ARBA00022801"/>
    </source>
</evidence>
<dbReference type="GO" id="GO:0016042">
    <property type="term" value="P:lipid catabolic process"/>
    <property type="evidence" value="ECO:0007669"/>
    <property type="project" value="UniProtKB-UniRule"/>
</dbReference>
<dbReference type="CDD" id="cd07205">
    <property type="entry name" value="Pat_PNPLA6_PNPLA7_NTE1_like"/>
    <property type="match status" value="1"/>
</dbReference>
<dbReference type="PROSITE" id="PS51257">
    <property type="entry name" value="PROKAR_LIPOPROTEIN"/>
    <property type="match status" value="1"/>
</dbReference>
<dbReference type="PANTHER" id="PTHR14226:SF76">
    <property type="entry name" value="NTE FAMILY PROTEIN RSSA"/>
    <property type="match status" value="1"/>
</dbReference>
<feature type="active site" description="Proton acceptor" evidence="4">
    <location>
        <position position="194"/>
    </location>
</feature>
<evidence type="ECO:0000313" key="6">
    <source>
        <dbReference type="EMBL" id="PWF48622.1"/>
    </source>
</evidence>
<accession>A0A2U2HMF4</accession>
<keyword evidence="3 4" id="KW-0443">Lipid metabolism</keyword>
<comment type="caution">
    <text evidence="4">Lacks conserved residue(s) required for the propagation of feature annotation.</text>
</comment>
<feature type="active site" description="Nucleophile" evidence="4">
    <location>
        <position position="78"/>
    </location>
</feature>
<dbReference type="OrthoDB" id="5290098at2"/>
<dbReference type="PROSITE" id="PS51635">
    <property type="entry name" value="PNPLA"/>
    <property type="match status" value="1"/>
</dbReference>
<dbReference type="EMBL" id="PXWF02000173">
    <property type="protein sequence ID" value="PWF48622.1"/>
    <property type="molecule type" value="Genomic_DNA"/>
</dbReference>
<dbReference type="SUPFAM" id="SSF52151">
    <property type="entry name" value="FabD/lysophospholipase-like"/>
    <property type="match status" value="1"/>
</dbReference>
<comment type="caution">
    <text evidence="6">The sequence shown here is derived from an EMBL/GenBank/DDBJ whole genome shotgun (WGS) entry which is preliminary data.</text>
</comment>
<evidence type="ECO:0000256" key="2">
    <source>
        <dbReference type="ARBA" id="ARBA00022963"/>
    </source>
</evidence>
<dbReference type="PANTHER" id="PTHR14226">
    <property type="entry name" value="NEUROPATHY TARGET ESTERASE/SWISS CHEESE D.MELANOGASTER"/>
    <property type="match status" value="1"/>
</dbReference>
<dbReference type="GO" id="GO:0016787">
    <property type="term" value="F:hydrolase activity"/>
    <property type="evidence" value="ECO:0007669"/>
    <property type="project" value="UniProtKB-UniRule"/>
</dbReference>
<name>A0A2U2HMF4_9BURK</name>
<keyword evidence="1 4" id="KW-0378">Hydrolase</keyword>
<gene>
    <name evidence="6" type="ORF">C7C56_011005</name>
</gene>
<feature type="short sequence motif" description="DGA/G" evidence="4">
    <location>
        <begin position="194"/>
        <end position="196"/>
    </location>
</feature>
<evidence type="ECO:0000259" key="5">
    <source>
        <dbReference type="PROSITE" id="PS51635"/>
    </source>
</evidence>